<accession>A0A8J3JH14</accession>
<feature type="domain" description="HTH tetR-type" evidence="5">
    <location>
        <begin position="15"/>
        <end position="74"/>
    </location>
</feature>
<dbReference type="InterPro" id="IPR049445">
    <property type="entry name" value="TetR_SbtR-like_C"/>
</dbReference>
<dbReference type="Gene3D" id="1.10.357.10">
    <property type="entry name" value="Tetracycline Repressor, domain 2"/>
    <property type="match status" value="1"/>
</dbReference>
<feature type="DNA-binding region" description="H-T-H motif" evidence="4">
    <location>
        <begin position="37"/>
        <end position="56"/>
    </location>
</feature>
<reference evidence="6" key="1">
    <citation type="submission" date="2021-01" db="EMBL/GenBank/DDBJ databases">
        <title>Whole genome shotgun sequence of Actinocatenispora rupis NBRC 107355.</title>
        <authorList>
            <person name="Komaki H."/>
            <person name="Tamura T."/>
        </authorList>
    </citation>
    <scope>NUCLEOTIDE SEQUENCE</scope>
    <source>
        <strain evidence="6">NBRC 107355</strain>
    </source>
</reference>
<evidence type="ECO:0000259" key="5">
    <source>
        <dbReference type="PROSITE" id="PS50977"/>
    </source>
</evidence>
<dbReference type="SUPFAM" id="SSF46689">
    <property type="entry name" value="Homeodomain-like"/>
    <property type="match status" value="1"/>
</dbReference>
<dbReference type="InterPro" id="IPR050109">
    <property type="entry name" value="HTH-type_TetR-like_transc_reg"/>
</dbReference>
<comment type="caution">
    <text evidence="6">The sequence shown here is derived from an EMBL/GenBank/DDBJ whole genome shotgun (WGS) entry which is preliminary data.</text>
</comment>
<dbReference type="Pfam" id="PF21597">
    <property type="entry name" value="TetR_C_43"/>
    <property type="match status" value="1"/>
</dbReference>
<dbReference type="PANTHER" id="PTHR30055">
    <property type="entry name" value="HTH-TYPE TRANSCRIPTIONAL REGULATOR RUTR"/>
    <property type="match status" value="1"/>
</dbReference>
<keyword evidence="1" id="KW-0805">Transcription regulation</keyword>
<dbReference type="InterPro" id="IPR036271">
    <property type="entry name" value="Tet_transcr_reg_TetR-rel_C_sf"/>
</dbReference>
<dbReference type="RefSeq" id="WP_203664917.1">
    <property type="nucleotide sequence ID" value="NZ_BAAAZM010000034.1"/>
</dbReference>
<dbReference type="InterPro" id="IPR009057">
    <property type="entry name" value="Homeodomain-like_sf"/>
</dbReference>
<sequence length="220" mass="23803">MPDPLTASGLRADARRNRDQLLDAARALFSDRGPDVPMEEIARRAGVGVGTLYRRFSDRDTLIRAVALDTWTRLLADARTAEAEEPDAWHALRRILQLTVHLRVVVRMSMFSPRASAVLRDSPEAYEIRSALLGRLERLVDAAQADGALRPDVGAGDLTAVVGMIIHELPDLPDDLGAQVSARCIGLVLDGLAAPARSPLPGTPVRIGELLPWASARPGE</sequence>
<proteinExistence type="predicted"/>
<evidence type="ECO:0000256" key="4">
    <source>
        <dbReference type="PROSITE-ProRule" id="PRU00335"/>
    </source>
</evidence>
<dbReference type="PRINTS" id="PR00455">
    <property type="entry name" value="HTHTETR"/>
</dbReference>
<dbReference type="AlphaFoldDB" id="A0A8J3JH14"/>
<dbReference type="PROSITE" id="PS50977">
    <property type="entry name" value="HTH_TETR_2"/>
    <property type="match status" value="1"/>
</dbReference>
<dbReference type="EMBL" id="BOMB01000055">
    <property type="protein sequence ID" value="GID16242.1"/>
    <property type="molecule type" value="Genomic_DNA"/>
</dbReference>
<dbReference type="Pfam" id="PF00440">
    <property type="entry name" value="TetR_N"/>
    <property type="match status" value="1"/>
</dbReference>
<keyword evidence="3" id="KW-0804">Transcription</keyword>
<dbReference type="Proteomes" id="UP000612808">
    <property type="component" value="Unassembled WGS sequence"/>
</dbReference>
<evidence type="ECO:0000256" key="2">
    <source>
        <dbReference type="ARBA" id="ARBA00023125"/>
    </source>
</evidence>
<keyword evidence="2 4" id="KW-0238">DNA-binding</keyword>
<dbReference type="PANTHER" id="PTHR30055:SF234">
    <property type="entry name" value="HTH-TYPE TRANSCRIPTIONAL REGULATOR BETI"/>
    <property type="match status" value="1"/>
</dbReference>
<evidence type="ECO:0000256" key="1">
    <source>
        <dbReference type="ARBA" id="ARBA00023015"/>
    </source>
</evidence>
<dbReference type="SUPFAM" id="SSF48498">
    <property type="entry name" value="Tetracyclin repressor-like, C-terminal domain"/>
    <property type="match status" value="1"/>
</dbReference>
<name>A0A8J3JH14_9ACTN</name>
<evidence type="ECO:0000256" key="3">
    <source>
        <dbReference type="ARBA" id="ARBA00023163"/>
    </source>
</evidence>
<dbReference type="InterPro" id="IPR001647">
    <property type="entry name" value="HTH_TetR"/>
</dbReference>
<gene>
    <name evidence="6" type="ORF">Aru02nite_71310</name>
</gene>
<organism evidence="6 7">
    <name type="scientific">Actinocatenispora rupis</name>
    <dbReference type="NCBI Taxonomy" id="519421"/>
    <lineage>
        <taxon>Bacteria</taxon>
        <taxon>Bacillati</taxon>
        <taxon>Actinomycetota</taxon>
        <taxon>Actinomycetes</taxon>
        <taxon>Micromonosporales</taxon>
        <taxon>Micromonosporaceae</taxon>
        <taxon>Actinocatenispora</taxon>
    </lineage>
</organism>
<keyword evidence="7" id="KW-1185">Reference proteome</keyword>
<evidence type="ECO:0000313" key="6">
    <source>
        <dbReference type="EMBL" id="GID16242.1"/>
    </source>
</evidence>
<dbReference type="GO" id="GO:0000976">
    <property type="term" value="F:transcription cis-regulatory region binding"/>
    <property type="evidence" value="ECO:0007669"/>
    <property type="project" value="TreeGrafter"/>
</dbReference>
<dbReference type="GO" id="GO:0003700">
    <property type="term" value="F:DNA-binding transcription factor activity"/>
    <property type="evidence" value="ECO:0007669"/>
    <property type="project" value="TreeGrafter"/>
</dbReference>
<protein>
    <submittedName>
        <fullName evidence="6">TetR family transcriptional regulator</fullName>
    </submittedName>
</protein>
<evidence type="ECO:0000313" key="7">
    <source>
        <dbReference type="Proteomes" id="UP000612808"/>
    </source>
</evidence>